<evidence type="ECO:0000313" key="2">
    <source>
        <dbReference type="EMBL" id="KNZ55029.1"/>
    </source>
</evidence>
<sequence>MACHGILKIKVLLLIPCCSFSHNVNVNSNQPTPHILHHTPRAIHQNISNKHLPKNATFSSHPNSINRNSTISTMRTMLTQTLTPGLLLKFLPFDHTHQLLKGASLSERFTRLGFSCQMSEKISCAFVSSINTINMSEDTSF</sequence>
<dbReference type="AlphaFoldDB" id="A0A0L6V2N2"/>
<organism evidence="2 3">
    <name type="scientific">Puccinia sorghi</name>
    <dbReference type="NCBI Taxonomy" id="27349"/>
    <lineage>
        <taxon>Eukaryota</taxon>
        <taxon>Fungi</taxon>
        <taxon>Dikarya</taxon>
        <taxon>Basidiomycota</taxon>
        <taxon>Pucciniomycotina</taxon>
        <taxon>Pucciniomycetes</taxon>
        <taxon>Pucciniales</taxon>
        <taxon>Pucciniaceae</taxon>
        <taxon>Puccinia</taxon>
    </lineage>
</organism>
<proteinExistence type="predicted"/>
<keyword evidence="1" id="KW-0732">Signal</keyword>
<evidence type="ECO:0000313" key="3">
    <source>
        <dbReference type="Proteomes" id="UP000037035"/>
    </source>
</evidence>
<keyword evidence="3" id="KW-1185">Reference proteome</keyword>
<comment type="caution">
    <text evidence="2">The sequence shown here is derived from an EMBL/GenBank/DDBJ whole genome shotgun (WGS) entry which is preliminary data.</text>
</comment>
<evidence type="ECO:0000256" key="1">
    <source>
        <dbReference type="SAM" id="SignalP"/>
    </source>
</evidence>
<dbReference type="VEuPathDB" id="FungiDB:VP01_2789g2"/>
<accession>A0A0L6V2N2</accession>
<reference evidence="2 3" key="1">
    <citation type="submission" date="2015-08" db="EMBL/GenBank/DDBJ databases">
        <title>Next Generation Sequencing and Analysis of the Genome of Puccinia sorghi L Schw, the Causal Agent of Maize Common Rust.</title>
        <authorList>
            <person name="Rochi L."/>
            <person name="Burguener G."/>
            <person name="Darino M."/>
            <person name="Turjanski A."/>
            <person name="Kreff E."/>
            <person name="Dieguez M.J."/>
            <person name="Sacco F."/>
        </authorList>
    </citation>
    <scope>NUCLEOTIDE SEQUENCE [LARGE SCALE GENOMIC DNA]</scope>
    <source>
        <strain evidence="2 3">RO10H11247</strain>
    </source>
</reference>
<feature type="signal peptide" evidence="1">
    <location>
        <begin position="1"/>
        <end position="21"/>
    </location>
</feature>
<feature type="chain" id="PRO_5005568228" evidence="1">
    <location>
        <begin position="22"/>
        <end position="141"/>
    </location>
</feature>
<name>A0A0L6V2N2_9BASI</name>
<gene>
    <name evidence="2" type="ORF">VP01_2789g2</name>
</gene>
<protein>
    <submittedName>
        <fullName evidence="2">Uncharacterized protein</fullName>
    </submittedName>
</protein>
<dbReference type="Proteomes" id="UP000037035">
    <property type="component" value="Unassembled WGS sequence"/>
</dbReference>
<dbReference type="EMBL" id="LAVV01007711">
    <property type="protein sequence ID" value="KNZ55029.1"/>
    <property type="molecule type" value="Genomic_DNA"/>
</dbReference>